<evidence type="ECO:0000313" key="3">
    <source>
        <dbReference type="EnsemblFungi" id="EJT76039"/>
    </source>
</evidence>
<feature type="region of interest" description="Disordered" evidence="1">
    <location>
        <begin position="192"/>
        <end position="231"/>
    </location>
</feature>
<reference evidence="3" key="4">
    <citation type="journal article" date="2015" name="G3 (Bethesda)">
        <title>Genome sequences of three phytopathogenic species of the Magnaporthaceae family of fungi.</title>
        <authorList>
            <person name="Okagaki L.H."/>
            <person name="Nunes C.C."/>
            <person name="Sailsbery J."/>
            <person name="Clay B."/>
            <person name="Brown D."/>
            <person name="John T."/>
            <person name="Oh Y."/>
            <person name="Young N."/>
            <person name="Fitzgerald M."/>
            <person name="Haas B.J."/>
            <person name="Zeng Q."/>
            <person name="Young S."/>
            <person name="Adiconis X."/>
            <person name="Fan L."/>
            <person name="Levin J.Z."/>
            <person name="Mitchell T.K."/>
            <person name="Okubara P.A."/>
            <person name="Farman M.L."/>
            <person name="Kohn L.M."/>
            <person name="Birren B."/>
            <person name="Ma L.-J."/>
            <person name="Dean R.A."/>
        </authorList>
    </citation>
    <scope>NUCLEOTIDE SEQUENCE</scope>
    <source>
        <strain evidence="3">R3-111a-1</strain>
    </source>
</reference>
<dbReference type="HOGENOM" id="CLU_023120_0_0_1"/>
<accession>J3NXF7</accession>
<evidence type="ECO:0000313" key="4">
    <source>
        <dbReference type="Proteomes" id="UP000006039"/>
    </source>
</evidence>
<feature type="compositionally biased region" description="Low complexity" evidence="1">
    <location>
        <begin position="532"/>
        <end position="553"/>
    </location>
</feature>
<keyword evidence="4" id="KW-1185">Reference proteome</keyword>
<organism evidence="2">
    <name type="scientific">Gaeumannomyces tritici (strain R3-111a-1)</name>
    <name type="common">Wheat and barley take-all root rot fungus</name>
    <name type="synonym">Gaeumannomyces graminis var. tritici</name>
    <dbReference type="NCBI Taxonomy" id="644352"/>
    <lineage>
        <taxon>Eukaryota</taxon>
        <taxon>Fungi</taxon>
        <taxon>Dikarya</taxon>
        <taxon>Ascomycota</taxon>
        <taxon>Pezizomycotina</taxon>
        <taxon>Sordariomycetes</taxon>
        <taxon>Sordariomycetidae</taxon>
        <taxon>Magnaporthales</taxon>
        <taxon>Magnaporthaceae</taxon>
        <taxon>Gaeumannomyces</taxon>
    </lineage>
</organism>
<dbReference type="VEuPathDB" id="FungiDB:GGTG_05963"/>
<feature type="compositionally biased region" description="Pro residues" evidence="1">
    <location>
        <begin position="1"/>
        <end position="13"/>
    </location>
</feature>
<sequence>MPSLPPSLPPSAPSAPSTPGKMGLPGRPRNKPTIMDPPGAKMDGLPGRFPSPTVDHATLNPKFDDDLARLTFAMHQSLPQAVRRAVRDNWEKCLIGSESHVAFLLNATLHNATSSTLKRAIRDFGSKLVKSSMTDLLEHLSQADIDSVSDIILAKASHEFLDKALEKRLRTIEAKPLINALCRAERLGYEADDAEDDENSSQPAGTPVQPPNFMPGHPVGPPQTPSTPAPRQEASWNCNLCYRHFTVQSAYEYHTSKTVCTRVPPNPGGFKQCCRYCGQGFTTAVGLQYHFNNKVCGDFGPTPAHQNMPKGYAAGVAASSPQVPSPTPHMPSSAHQAKYAPMTSTPPSSGTPNLLGRTVSGADPYAHLTDHQRLSLNEELRQAEVQFAERFKQADAIVDHNERRTKLDGLRNSFGTKQSIIRKKYGVKLRERRTRAEIEAERQRMGITNEMDGNAPSPSHRPGAPTITPVPLTQQNGIPAMANGNRFSSVNVPIKREMPDDGLGAAAREAFKRPRIDDDGSNTAMASPNVPSTQVSSIQASSAQSALTQQHQAGAPIEISSSAGTTSRGASAASDLSGTPDLAAQIDAETETYTACSLPPPPEPSGSIPENSTAQVGGDEDEDGTEDGDDDDDDNDDIPAELPSNVRQSLASSNRMG</sequence>
<dbReference type="GeneID" id="20346421"/>
<protein>
    <submittedName>
        <fullName evidence="2 3">Uncharacterized protein</fullName>
    </submittedName>
</protein>
<reference evidence="2" key="2">
    <citation type="submission" date="2010-07" db="EMBL/GenBank/DDBJ databases">
        <authorList>
            <consortium name="The Broad Institute Genome Sequencing Platform"/>
            <consortium name="Broad Institute Genome Sequencing Center for Infectious Disease"/>
            <person name="Ma L.-J."/>
            <person name="Dead R."/>
            <person name="Young S."/>
            <person name="Zeng Q."/>
            <person name="Koehrsen M."/>
            <person name="Alvarado L."/>
            <person name="Berlin A."/>
            <person name="Chapman S.B."/>
            <person name="Chen Z."/>
            <person name="Freedman E."/>
            <person name="Gellesch M."/>
            <person name="Goldberg J."/>
            <person name="Griggs A."/>
            <person name="Gujja S."/>
            <person name="Heilman E.R."/>
            <person name="Heiman D."/>
            <person name="Hepburn T."/>
            <person name="Howarth C."/>
            <person name="Jen D."/>
            <person name="Larson L."/>
            <person name="Mehta T."/>
            <person name="Neiman D."/>
            <person name="Pearson M."/>
            <person name="Roberts A."/>
            <person name="Saif S."/>
            <person name="Shea T."/>
            <person name="Shenoy N."/>
            <person name="Sisk P."/>
            <person name="Stolte C."/>
            <person name="Sykes S."/>
            <person name="Walk T."/>
            <person name="White J."/>
            <person name="Yandava C."/>
            <person name="Haas B."/>
            <person name="Nusbaum C."/>
            <person name="Birren B."/>
        </authorList>
    </citation>
    <scope>NUCLEOTIDE SEQUENCE</scope>
    <source>
        <strain evidence="2">R3-111a-1</strain>
    </source>
</reference>
<feature type="compositionally biased region" description="Polar residues" evidence="1">
    <location>
        <begin position="645"/>
        <end position="657"/>
    </location>
</feature>
<reference evidence="2" key="3">
    <citation type="submission" date="2010-09" db="EMBL/GenBank/DDBJ databases">
        <title>Annotation of Gaeumannomyces graminis var. tritici R3-111a-1.</title>
        <authorList>
            <consortium name="The Broad Institute Genome Sequencing Platform"/>
            <person name="Ma L.-J."/>
            <person name="Dead R."/>
            <person name="Young S.K."/>
            <person name="Zeng Q."/>
            <person name="Gargeya S."/>
            <person name="Fitzgerald M."/>
            <person name="Haas B."/>
            <person name="Abouelleil A."/>
            <person name="Alvarado L."/>
            <person name="Arachchi H.M."/>
            <person name="Berlin A."/>
            <person name="Brown A."/>
            <person name="Chapman S.B."/>
            <person name="Chen Z."/>
            <person name="Dunbar C."/>
            <person name="Freedman E."/>
            <person name="Gearin G."/>
            <person name="Gellesch M."/>
            <person name="Goldberg J."/>
            <person name="Griggs A."/>
            <person name="Gujja S."/>
            <person name="Heiman D."/>
            <person name="Howarth C."/>
            <person name="Larson L."/>
            <person name="Lui A."/>
            <person name="MacDonald P.J.P."/>
            <person name="Mehta T."/>
            <person name="Montmayeur A."/>
            <person name="Murphy C."/>
            <person name="Neiman D."/>
            <person name="Pearson M."/>
            <person name="Priest M."/>
            <person name="Roberts A."/>
            <person name="Saif S."/>
            <person name="Shea T."/>
            <person name="Shenoy N."/>
            <person name="Sisk P."/>
            <person name="Stolte C."/>
            <person name="Sykes S."/>
            <person name="Yandava C."/>
            <person name="Wortman J."/>
            <person name="Nusbaum C."/>
            <person name="Birren B."/>
        </authorList>
    </citation>
    <scope>NUCLEOTIDE SEQUENCE</scope>
    <source>
        <strain evidence="2">R3-111a-1</strain>
    </source>
</reference>
<reference evidence="4" key="1">
    <citation type="submission" date="2010-07" db="EMBL/GenBank/DDBJ databases">
        <title>The genome sequence of Gaeumannomyces graminis var. tritici strain R3-111a-1.</title>
        <authorList>
            <consortium name="The Broad Institute Genome Sequencing Platform"/>
            <person name="Ma L.-J."/>
            <person name="Dead R."/>
            <person name="Young S."/>
            <person name="Zeng Q."/>
            <person name="Koehrsen M."/>
            <person name="Alvarado L."/>
            <person name="Berlin A."/>
            <person name="Chapman S.B."/>
            <person name="Chen Z."/>
            <person name="Freedman E."/>
            <person name="Gellesch M."/>
            <person name="Goldberg J."/>
            <person name="Griggs A."/>
            <person name="Gujja S."/>
            <person name="Heilman E.R."/>
            <person name="Heiman D."/>
            <person name="Hepburn T."/>
            <person name="Howarth C."/>
            <person name="Jen D."/>
            <person name="Larson L."/>
            <person name="Mehta T."/>
            <person name="Neiman D."/>
            <person name="Pearson M."/>
            <person name="Roberts A."/>
            <person name="Saif S."/>
            <person name="Shea T."/>
            <person name="Shenoy N."/>
            <person name="Sisk P."/>
            <person name="Stolte C."/>
            <person name="Sykes S."/>
            <person name="Walk T."/>
            <person name="White J."/>
            <person name="Yandava C."/>
            <person name="Haas B."/>
            <person name="Nusbaum C."/>
            <person name="Birren B."/>
        </authorList>
    </citation>
    <scope>NUCLEOTIDE SEQUENCE [LARGE SCALE GENOMIC DNA]</scope>
    <source>
        <strain evidence="4">R3-111a-1</strain>
    </source>
</reference>
<evidence type="ECO:0000313" key="2">
    <source>
        <dbReference type="EMBL" id="EJT76039.1"/>
    </source>
</evidence>
<feature type="region of interest" description="Disordered" evidence="1">
    <location>
        <begin position="316"/>
        <end position="351"/>
    </location>
</feature>
<gene>
    <name evidence="3" type="primary">20346421</name>
    <name evidence="2" type="ORF">GGTG_05963</name>
</gene>
<reference evidence="3" key="5">
    <citation type="submission" date="2018-04" db="UniProtKB">
        <authorList>
            <consortium name="EnsemblFungi"/>
        </authorList>
    </citation>
    <scope>IDENTIFICATION</scope>
    <source>
        <strain evidence="3">R3-111a-1</strain>
    </source>
</reference>
<feature type="region of interest" description="Disordered" evidence="1">
    <location>
        <begin position="1"/>
        <end position="43"/>
    </location>
</feature>
<dbReference type="EMBL" id="GL385397">
    <property type="protein sequence ID" value="EJT76039.1"/>
    <property type="molecule type" value="Genomic_DNA"/>
</dbReference>
<evidence type="ECO:0000256" key="1">
    <source>
        <dbReference type="SAM" id="MobiDB-lite"/>
    </source>
</evidence>
<dbReference type="AlphaFoldDB" id="J3NXF7"/>
<feature type="compositionally biased region" description="Polar residues" evidence="1">
    <location>
        <begin position="521"/>
        <end position="531"/>
    </location>
</feature>
<dbReference type="Proteomes" id="UP000006039">
    <property type="component" value="Unassembled WGS sequence"/>
</dbReference>
<dbReference type="eggNOG" id="ENOG502RJIP">
    <property type="taxonomic scope" value="Eukaryota"/>
</dbReference>
<proteinExistence type="predicted"/>
<dbReference type="STRING" id="644352.J3NXF7"/>
<dbReference type="EnsemblFungi" id="EJT76039">
    <property type="protein sequence ID" value="EJT76039"/>
    <property type="gene ID" value="GGTG_05963"/>
</dbReference>
<feature type="region of interest" description="Disordered" evidence="1">
    <location>
        <begin position="512"/>
        <end position="657"/>
    </location>
</feature>
<feature type="compositionally biased region" description="Low complexity" evidence="1">
    <location>
        <begin position="560"/>
        <end position="574"/>
    </location>
</feature>
<feature type="compositionally biased region" description="Pro residues" evidence="1">
    <location>
        <begin position="208"/>
        <end position="228"/>
    </location>
</feature>
<name>J3NXF7_GAET3</name>
<dbReference type="RefSeq" id="XP_009222039.1">
    <property type="nucleotide sequence ID" value="XM_009223775.1"/>
</dbReference>
<dbReference type="OrthoDB" id="37886at2759"/>
<feature type="compositionally biased region" description="Acidic residues" evidence="1">
    <location>
        <begin position="618"/>
        <end position="639"/>
    </location>
</feature>